<dbReference type="EMBL" id="ACPB03011651">
    <property type="status" value="NOT_ANNOTATED_CDS"/>
    <property type="molecule type" value="Genomic_DNA"/>
</dbReference>
<organism evidence="1 2">
    <name type="scientific">Rhodnius prolixus</name>
    <name type="common">Triatomid bug</name>
    <dbReference type="NCBI Taxonomy" id="13249"/>
    <lineage>
        <taxon>Eukaryota</taxon>
        <taxon>Metazoa</taxon>
        <taxon>Ecdysozoa</taxon>
        <taxon>Arthropoda</taxon>
        <taxon>Hexapoda</taxon>
        <taxon>Insecta</taxon>
        <taxon>Pterygota</taxon>
        <taxon>Neoptera</taxon>
        <taxon>Paraneoptera</taxon>
        <taxon>Hemiptera</taxon>
        <taxon>Heteroptera</taxon>
        <taxon>Panheteroptera</taxon>
        <taxon>Cimicomorpha</taxon>
        <taxon>Reduviidae</taxon>
        <taxon>Triatominae</taxon>
        <taxon>Rhodnius</taxon>
    </lineage>
</organism>
<name>T1HGP9_RHOPR</name>
<dbReference type="EnsemblMetazoa" id="RPRC003222-RA">
    <property type="protein sequence ID" value="RPRC003222-PA"/>
    <property type="gene ID" value="RPRC003222"/>
</dbReference>
<dbReference type="RefSeq" id="XP_073996052.1">
    <property type="nucleotide sequence ID" value="XM_074139951.1"/>
</dbReference>
<reference evidence="1" key="1">
    <citation type="submission" date="2015-05" db="UniProtKB">
        <authorList>
            <consortium name="EnsemblMetazoa"/>
        </authorList>
    </citation>
    <scope>IDENTIFICATION</scope>
</reference>
<dbReference type="VEuPathDB" id="VectorBase:RPRC003222"/>
<dbReference type="Proteomes" id="UP000015103">
    <property type="component" value="Unassembled WGS sequence"/>
</dbReference>
<protein>
    <submittedName>
        <fullName evidence="1">Uncharacterized protein</fullName>
    </submittedName>
</protein>
<evidence type="ECO:0000313" key="1">
    <source>
        <dbReference type="EnsemblMetazoa" id="RPRC003222-PA"/>
    </source>
</evidence>
<dbReference type="AlphaFoldDB" id="T1HGP9"/>
<accession>T1HGP9</accession>
<evidence type="ECO:0000313" key="2">
    <source>
        <dbReference type="Proteomes" id="UP000015103"/>
    </source>
</evidence>
<keyword evidence="2" id="KW-1185">Reference proteome</keyword>
<sequence>MLIGGEEVLAAIVSDDALPEYNRGCKPAPTLSYTMSAVKLTVLATVALLGVHMIGASVFDILGDTTRIENLEDKNLKRTVANVVSTQKSNMEIIRITSGKIQVGHGKKYIIKFIGRVRPSNEWQFYYLSYVLRPWLSDNPQDVEFKPLPYGKSRNFK</sequence>
<dbReference type="GeneID" id="141460192"/>
<dbReference type="HOGENOM" id="CLU_1680119_0_0_1"/>
<proteinExistence type="predicted"/>
<dbReference type="InParanoid" id="T1HGP9"/>